<dbReference type="GO" id="GO:0003677">
    <property type="term" value="F:DNA binding"/>
    <property type="evidence" value="ECO:0007669"/>
    <property type="project" value="UniProtKB-KW"/>
</dbReference>
<comment type="similarity">
    <text evidence="1">Belongs to the 'phage' integrase family.</text>
</comment>
<dbReference type="GO" id="GO:0015074">
    <property type="term" value="P:DNA integration"/>
    <property type="evidence" value="ECO:0007669"/>
    <property type="project" value="InterPro"/>
</dbReference>
<name>A0A401M0Z6_9BACE</name>
<dbReference type="InterPro" id="IPR050090">
    <property type="entry name" value="Tyrosine_recombinase_XerCD"/>
</dbReference>
<dbReference type="OrthoDB" id="1068680at2"/>
<dbReference type="CDD" id="cd01185">
    <property type="entry name" value="INTN1_C_like"/>
    <property type="match status" value="1"/>
</dbReference>
<dbReference type="RefSeq" id="WP_125042924.1">
    <property type="nucleotide sequence ID" value="NZ_BHWB01000026.1"/>
</dbReference>
<dbReference type="InterPro" id="IPR035386">
    <property type="entry name" value="Arm-DNA-bind_5"/>
</dbReference>
<keyword evidence="3" id="KW-0233">DNA recombination</keyword>
<dbReference type="PROSITE" id="PS51898">
    <property type="entry name" value="TYR_RECOMBINASE"/>
    <property type="match status" value="1"/>
</dbReference>
<proteinExistence type="inferred from homology"/>
<dbReference type="Pfam" id="PF00589">
    <property type="entry name" value="Phage_integrase"/>
    <property type="match status" value="1"/>
</dbReference>
<dbReference type="InterPro" id="IPR002104">
    <property type="entry name" value="Integrase_catalytic"/>
</dbReference>
<dbReference type="GO" id="GO:0006310">
    <property type="term" value="P:DNA recombination"/>
    <property type="evidence" value="ECO:0007669"/>
    <property type="project" value="UniProtKB-KW"/>
</dbReference>
<dbReference type="InterPro" id="IPR011010">
    <property type="entry name" value="DNA_brk_join_enz"/>
</dbReference>
<comment type="caution">
    <text evidence="5">The sequence shown here is derived from an EMBL/GenBank/DDBJ whole genome shotgun (WGS) entry which is preliminary data.</text>
</comment>
<organism evidence="5 6">
    <name type="scientific">Bacteroides faecalis</name>
    <dbReference type="NCBI Taxonomy" id="2447885"/>
    <lineage>
        <taxon>Bacteria</taxon>
        <taxon>Pseudomonadati</taxon>
        <taxon>Bacteroidota</taxon>
        <taxon>Bacteroidia</taxon>
        <taxon>Bacteroidales</taxon>
        <taxon>Bacteroidaceae</taxon>
        <taxon>Bacteroides</taxon>
    </lineage>
</organism>
<evidence type="ECO:0000313" key="5">
    <source>
        <dbReference type="EMBL" id="GCB37486.1"/>
    </source>
</evidence>
<feature type="domain" description="Tyr recombinase" evidence="4">
    <location>
        <begin position="223"/>
        <end position="429"/>
    </location>
</feature>
<dbReference type="Pfam" id="PF17293">
    <property type="entry name" value="Arm-DNA-bind_5"/>
    <property type="match status" value="1"/>
</dbReference>
<evidence type="ECO:0000256" key="2">
    <source>
        <dbReference type="ARBA" id="ARBA00023125"/>
    </source>
</evidence>
<dbReference type="PANTHER" id="PTHR30349:SF64">
    <property type="entry name" value="PROPHAGE INTEGRASE INTD-RELATED"/>
    <property type="match status" value="1"/>
</dbReference>
<gene>
    <name evidence="5" type="ORF">KGMB02408_44310</name>
</gene>
<dbReference type="InterPro" id="IPR025269">
    <property type="entry name" value="SAM-like_dom"/>
</dbReference>
<keyword evidence="6" id="KW-1185">Reference proteome</keyword>
<dbReference type="SUPFAM" id="SSF56349">
    <property type="entry name" value="DNA breaking-rejoining enzymes"/>
    <property type="match status" value="1"/>
</dbReference>
<dbReference type="Gene3D" id="1.10.150.130">
    <property type="match status" value="1"/>
</dbReference>
<keyword evidence="2" id="KW-0238">DNA-binding</keyword>
<evidence type="ECO:0000313" key="6">
    <source>
        <dbReference type="Proteomes" id="UP000288079"/>
    </source>
</evidence>
<evidence type="ECO:0000256" key="1">
    <source>
        <dbReference type="ARBA" id="ARBA00008857"/>
    </source>
</evidence>
<sequence>MAVTFNFELNNKPSKNKTYAILLRITQNQRHKRIKTPIAVSKKSDFNKDAKQGNWIRQREPNYAVWNETLAQELEKARKTYQELKEDGLATTEKIAIEMTAGERTSSFLQYAKQRTKEIYDAGNYRNWKKYNGFCNKLEAFLKERRSKDLTFAELTAAFLSKFEAYMHSLHNERDPDRKLHPNTIQVNFNIFKTLVKRAIEVEKFMKPEKNPFLSYSYKGVKTTKEKLDEAEIEKIIDLELKKGTLLWHCRNYFLFSFYCAGIRVGDLIQLRWCNITSDGRLHYQMGKNHKDRDLILVQQAKDILAHYYQNEIKATDYIFPLLDVNEHYAKAISQEEKDTLPTELKIKLFNQVSSKNALINKYLKKLAEMAEIEKKLSFHISRHSFAKIAKQKGTDNAKLKDLLAHSSVKITEGYMGSFDTSENDKALQNIFQKKEISPKDEIMKLLDNMNSEEIGELIRQIKK</sequence>
<reference evidence="5 6" key="1">
    <citation type="submission" date="2018-10" db="EMBL/GenBank/DDBJ databases">
        <title>Draft Genome Sequence of Bacteroides sp. KCTC 15687.</title>
        <authorList>
            <person name="Yu S.Y."/>
            <person name="Kim J.S."/>
            <person name="Oh B.S."/>
            <person name="Park S.H."/>
            <person name="Kang S.W."/>
            <person name="Park J.E."/>
            <person name="Choi S.H."/>
            <person name="Han K.I."/>
            <person name="Lee K.C."/>
            <person name="Eom M.K."/>
            <person name="Suh M.K."/>
            <person name="Lee D.H."/>
            <person name="Yoon H."/>
            <person name="Kim B."/>
            <person name="Yang S.J."/>
            <person name="Lee J.S."/>
            <person name="Lee J.H."/>
        </authorList>
    </citation>
    <scope>NUCLEOTIDE SEQUENCE [LARGE SCALE GENOMIC DNA]</scope>
    <source>
        <strain evidence="5 6">KCTC 15687</strain>
    </source>
</reference>
<evidence type="ECO:0000256" key="3">
    <source>
        <dbReference type="ARBA" id="ARBA00023172"/>
    </source>
</evidence>
<dbReference type="InterPro" id="IPR013762">
    <property type="entry name" value="Integrase-like_cat_sf"/>
</dbReference>
<dbReference type="PANTHER" id="PTHR30349">
    <property type="entry name" value="PHAGE INTEGRASE-RELATED"/>
    <property type="match status" value="1"/>
</dbReference>
<evidence type="ECO:0000259" key="4">
    <source>
        <dbReference type="PROSITE" id="PS51898"/>
    </source>
</evidence>
<dbReference type="Proteomes" id="UP000288079">
    <property type="component" value="Unassembled WGS sequence"/>
</dbReference>
<dbReference type="Pfam" id="PF13102">
    <property type="entry name" value="Phage_int_SAM_5"/>
    <property type="match status" value="1"/>
</dbReference>
<dbReference type="AlphaFoldDB" id="A0A401M0Z6"/>
<dbReference type="InterPro" id="IPR010998">
    <property type="entry name" value="Integrase_recombinase_N"/>
</dbReference>
<protein>
    <submittedName>
        <fullName evidence="5">Phage integrase</fullName>
    </submittedName>
</protein>
<accession>A0A401M0Z6</accession>
<dbReference type="Gene3D" id="1.10.443.10">
    <property type="entry name" value="Intergrase catalytic core"/>
    <property type="match status" value="1"/>
</dbReference>
<dbReference type="EMBL" id="BHWB01000026">
    <property type="protein sequence ID" value="GCB37486.1"/>
    <property type="molecule type" value="Genomic_DNA"/>
</dbReference>